<dbReference type="AlphaFoldDB" id="A0A2R6AXK1"/>
<sequence length="442" mass="49286">MSKQKSLDDYVGVSTRGTRGLGEGYAEQGGGFIQEDDYIVDLHLHSRYSRATSEFMNLQGITRNSKLKGLRLIGSGDALHPAWLKELKASLKHVGGELYEYEDVLVVPTAEVSTVFSDDAGVTHKVHHLLVFPAISSAEALAEKLGRYGDLASDGRPTLNVDPPTLVDEVQSVDPHIEVIPAHVWTPWFSLFGSNSGFNSVEECYADRSDLIHSLETGLSSDPEMNWMISRLDRFNLLSNSDAHSHHPWRLGREANVFTLKQADYEHLLDVLVRGEGLKLTLEVPPEFGKYHWTGHRSCGVSMPPEEALKRGNVCPVCGRRMTVGVEQRVYELADRPRGSKPNGKPPFIRVLPLHELIMATTSSNTYTSKRVRDIYQVLTAKYGNEYRVLLDAPISELEAFNPQLARLIKDMRSNRLRVEPGYDGVYGKLILGDTSFSPEAD</sequence>
<dbReference type="PANTHER" id="PTHR40084">
    <property type="entry name" value="PHOSPHOHYDROLASE, PHP FAMILY"/>
    <property type="match status" value="1"/>
</dbReference>
<name>A0A2R6AXK1_9ARCH</name>
<dbReference type="CDD" id="cd19067">
    <property type="entry name" value="PfuEndoQ-like"/>
    <property type="match status" value="1"/>
</dbReference>
<evidence type="ECO:0000313" key="2">
    <source>
        <dbReference type="Proteomes" id="UP000240322"/>
    </source>
</evidence>
<dbReference type="Proteomes" id="UP000240322">
    <property type="component" value="Unassembled WGS sequence"/>
</dbReference>
<reference evidence="1 2" key="1">
    <citation type="submission" date="2017-04" db="EMBL/GenBank/DDBJ databases">
        <title>Novel microbial lineages endemic to geothermal iron-oxide mats fill important gaps in the evolutionary history of Archaea.</title>
        <authorList>
            <person name="Jay Z.J."/>
            <person name="Beam J.P."/>
            <person name="Dlakic M."/>
            <person name="Rusch D.B."/>
            <person name="Kozubal M.A."/>
            <person name="Inskeep W.P."/>
        </authorList>
    </citation>
    <scope>NUCLEOTIDE SEQUENCE [LARGE SCALE GENOMIC DNA]</scope>
    <source>
        <strain evidence="1">OSP_D</strain>
    </source>
</reference>
<dbReference type="SUPFAM" id="SSF89550">
    <property type="entry name" value="PHP domain-like"/>
    <property type="match status" value="1"/>
</dbReference>
<dbReference type="EMBL" id="NEXE01000037">
    <property type="protein sequence ID" value="PSN91033.1"/>
    <property type="molecule type" value="Genomic_DNA"/>
</dbReference>
<protein>
    <recommendedName>
        <fullName evidence="3">DNA helicase UvrD</fullName>
    </recommendedName>
</protein>
<evidence type="ECO:0008006" key="3">
    <source>
        <dbReference type="Google" id="ProtNLM"/>
    </source>
</evidence>
<comment type="caution">
    <text evidence="1">The sequence shown here is derived from an EMBL/GenBank/DDBJ whole genome shotgun (WGS) entry which is preliminary data.</text>
</comment>
<proteinExistence type="predicted"/>
<evidence type="ECO:0000313" key="1">
    <source>
        <dbReference type="EMBL" id="PSN91033.1"/>
    </source>
</evidence>
<dbReference type="Gene3D" id="3.20.20.140">
    <property type="entry name" value="Metal-dependent hydrolases"/>
    <property type="match status" value="1"/>
</dbReference>
<dbReference type="InterPro" id="IPR016195">
    <property type="entry name" value="Pol/histidinol_Pase-like"/>
</dbReference>
<gene>
    <name evidence="1" type="ORF">B9Q03_05230</name>
</gene>
<dbReference type="PANTHER" id="PTHR40084:SF1">
    <property type="entry name" value="PHOSPHOTRANSFERASE"/>
    <property type="match status" value="1"/>
</dbReference>
<accession>A0A2R6AXK1</accession>
<organism evidence="1 2">
    <name type="scientific">Candidatus Marsarchaeota G2 archaeon OSP_D</name>
    <dbReference type="NCBI Taxonomy" id="1978157"/>
    <lineage>
        <taxon>Archaea</taxon>
        <taxon>Candidatus Marsarchaeota</taxon>
        <taxon>Candidatus Marsarchaeota group 2</taxon>
    </lineage>
</organism>